<proteinExistence type="predicted"/>
<evidence type="ECO:0000313" key="1">
    <source>
        <dbReference type="EMBL" id="CAD9389803.1"/>
    </source>
</evidence>
<gene>
    <name evidence="1" type="ORF">DSPE1174_LOCUS6313</name>
</gene>
<dbReference type="Gene3D" id="3.40.50.720">
    <property type="entry name" value="NAD(P)-binding Rossmann-like Domain"/>
    <property type="match status" value="1"/>
</dbReference>
<dbReference type="PANTHER" id="PTHR42808">
    <property type="entry name" value="HYDROXYSTEROID DEHYDROGENASE-LIKE PROTEIN 2"/>
    <property type="match status" value="1"/>
</dbReference>
<dbReference type="InterPro" id="IPR051935">
    <property type="entry name" value="HSDL2"/>
</dbReference>
<protein>
    <submittedName>
        <fullName evidence="1">Uncharacterized protein</fullName>
    </submittedName>
</protein>
<name>A0A7S2B8R4_9STRA</name>
<dbReference type="EMBL" id="HBGS01012007">
    <property type="protein sequence ID" value="CAD9389803.1"/>
    <property type="molecule type" value="Transcribed_RNA"/>
</dbReference>
<dbReference type="InterPro" id="IPR036291">
    <property type="entry name" value="NAD(P)-bd_dom_sf"/>
</dbReference>
<dbReference type="PANTHER" id="PTHR42808:SF3">
    <property type="entry name" value="HYDROXYSTEROID DEHYDROGENASE-LIKE PROTEIN 2"/>
    <property type="match status" value="1"/>
</dbReference>
<dbReference type="InterPro" id="IPR002347">
    <property type="entry name" value="SDR_fam"/>
</dbReference>
<reference evidence="1" key="1">
    <citation type="submission" date="2021-01" db="EMBL/GenBank/DDBJ databases">
        <authorList>
            <person name="Corre E."/>
            <person name="Pelletier E."/>
            <person name="Niang G."/>
            <person name="Scheremetjew M."/>
            <person name="Finn R."/>
            <person name="Kale V."/>
            <person name="Holt S."/>
            <person name="Cochrane G."/>
            <person name="Meng A."/>
            <person name="Brown T."/>
            <person name="Cohen L."/>
        </authorList>
    </citation>
    <scope>NUCLEOTIDE SEQUENCE</scope>
    <source>
        <strain evidence="1">CCMP1381</strain>
    </source>
</reference>
<dbReference type="AlphaFoldDB" id="A0A7S2B8R4"/>
<dbReference type="SUPFAM" id="SSF51735">
    <property type="entry name" value="NAD(P)-binding Rossmann-fold domains"/>
    <property type="match status" value="1"/>
</dbReference>
<organism evidence="1">
    <name type="scientific">Octactis speculum</name>
    <dbReference type="NCBI Taxonomy" id="3111310"/>
    <lineage>
        <taxon>Eukaryota</taxon>
        <taxon>Sar</taxon>
        <taxon>Stramenopiles</taxon>
        <taxon>Ochrophyta</taxon>
        <taxon>Dictyochophyceae</taxon>
        <taxon>Dictyochales</taxon>
        <taxon>Dictyochaceae</taxon>
        <taxon>Octactis</taxon>
    </lineage>
</organism>
<dbReference type="Pfam" id="PF00106">
    <property type="entry name" value="adh_short"/>
    <property type="match status" value="1"/>
</dbReference>
<accession>A0A7S2B8R4</accession>
<sequence>MPICISYPEAGGGHALPLQLNVQNDEDIQLALEKAKAEFGGIDILINNASAIDNSQTHGLAVKKYDLMHSINARGTFMTTKFSLPYLFESSEAGRNPHVLNLSPPLAYDARWVKMGGTAYSMAKFNMSQSAVGMAAEYEGRIGFNCLWPITAIATSAVGMLGGTAALQLSRKKSIMSDSAHWILTQDNREVSGYTFTDEEVMCGKLGLSQSDLQKYRVNSWIPLPLIPDLYVGDVERMEWLMDKASMIGSFAKGSFLSGKKRG</sequence>